<organism evidence="2">
    <name type="scientific">Streptomyces sp. SID12501</name>
    <dbReference type="NCBI Taxonomy" id="2706042"/>
    <lineage>
        <taxon>Bacteria</taxon>
        <taxon>Bacillati</taxon>
        <taxon>Actinomycetota</taxon>
        <taxon>Actinomycetes</taxon>
        <taxon>Kitasatosporales</taxon>
        <taxon>Streptomycetaceae</taxon>
        <taxon>Streptomyces</taxon>
    </lineage>
</organism>
<feature type="compositionally biased region" description="Basic and acidic residues" evidence="1">
    <location>
        <begin position="58"/>
        <end position="67"/>
    </location>
</feature>
<reference evidence="2" key="1">
    <citation type="submission" date="2020-01" db="EMBL/GenBank/DDBJ databases">
        <title>Insect and environment-associated Actinomycetes.</title>
        <authorList>
            <person name="Currrie C."/>
            <person name="Chevrette M."/>
            <person name="Carlson C."/>
            <person name="Stubbendieck R."/>
            <person name="Wendt-Pienkowski E."/>
        </authorList>
    </citation>
    <scope>NUCLEOTIDE SEQUENCE</scope>
    <source>
        <strain evidence="2">SID12501</strain>
    </source>
</reference>
<name>A0A6B3BFH9_9ACTN</name>
<comment type="caution">
    <text evidence="2">The sequence shown here is derived from an EMBL/GenBank/DDBJ whole genome shotgun (WGS) entry which is preliminary data.</text>
</comment>
<feature type="compositionally biased region" description="Basic and acidic residues" evidence="1">
    <location>
        <begin position="1"/>
        <end position="21"/>
    </location>
</feature>
<protein>
    <submittedName>
        <fullName evidence="2">Uncharacterized protein</fullName>
    </submittedName>
</protein>
<dbReference type="AlphaFoldDB" id="A0A6B3BFH9"/>
<evidence type="ECO:0000256" key="1">
    <source>
        <dbReference type="SAM" id="MobiDB-lite"/>
    </source>
</evidence>
<feature type="region of interest" description="Disordered" evidence="1">
    <location>
        <begin position="1"/>
        <end position="67"/>
    </location>
</feature>
<gene>
    <name evidence="2" type="ORF">G3I71_01355</name>
</gene>
<feature type="compositionally biased region" description="Gly residues" evidence="1">
    <location>
        <begin position="35"/>
        <end position="45"/>
    </location>
</feature>
<dbReference type="RefSeq" id="WP_164311983.1">
    <property type="nucleotide sequence ID" value="NZ_JAAGLU010000001.1"/>
</dbReference>
<sequence>MTAQVTEDRAAKSRGHPDRGRLERRRPRRAEPVGTGTGAPLGLGIGQLPPSGAESEDIPPRFDGDSS</sequence>
<dbReference type="EMBL" id="JAAGLU010000001">
    <property type="protein sequence ID" value="NEC84540.1"/>
    <property type="molecule type" value="Genomic_DNA"/>
</dbReference>
<evidence type="ECO:0000313" key="2">
    <source>
        <dbReference type="EMBL" id="NEC84540.1"/>
    </source>
</evidence>
<proteinExistence type="predicted"/>
<accession>A0A6B3BFH9</accession>